<dbReference type="InterPro" id="IPR016181">
    <property type="entry name" value="Acyl_CoA_acyltransferase"/>
</dbReference>
<evidence type="ECO:0000313" key="4">
    <source>
        <dbReference type="Proteomes" id="UP000033121"/>
    </source>
</evidence>
<dbReference type="PANTHER" id="PTHR31435">
    <property type="entry name" value="PROTEIN NATD1"/>
    <property type="match status" value="1"/>
</dbReference>
<dbReference type="SUPFAM" id="SSF55729">
    <property type="entry name" value="Acyl-CoA N-acyltransferases (Nat)"/>
    <property type="match status" value="1"/>
</dbReference>
<evidence type="ECO:0000313" key="3">
    <source>
        <dbReference type="EMBL" id="GAO43474.1"/>
    </source>
</evidence>
<dbReference type="OrthoDB" id="9793389at2"/>
<proteinExistence type="predicted"/>
<dbReference type="RefSeq" id="WP_046369345.1">
    <property type="nucleotide sequence ID" value="NZ_BBWV01000002.1"/>
</dbReference>
<organism evidence="3 4">
    <name type="scientific">Flavihumibacter petaseus NBRC 106054</name>
    <dbReference type="NCBI Taxonomy" id="1220578"/>
    <lineage>
        <taxon>Bacteria</taxon>
        <taxon>Pseudomonadati</taxon>
        <taxon>Bacteroidota</taxon>
        <taxon>Chitinophagia</taxon>
        <taxon>Chitinophagales</taxon>
        <taxon>Chitinophagaceae</taxon>
        <taxon>Flavihumibacter</taxon>
    </lineage>
</organism>
<dbReference type="STRING" id="1220578.FPE01S_02_05790"/>
<dbReference type="Gene3D" id="3.40.630.30">
    <property type="match status" value="1"/>
</dbReference>
<accession>A0A0E9N0W2</accession>
<feature type="domain" description="N-acetyltransferase" evidence="2">
    <location>
        <begin position="6"/>
        <end position="93"/>
    </location>
</feature>
<dbReference type="PROSITE" id="PS51186">
    <property type="entry name" value="GNAT"/>
    <property type="match status" value="1"/>
</dbReference>
<gene>
    <name evidence="3" type="ORF">FPE01S_02_05790</name>
</gene>
<dbReference type="Pfam" id="PF14542">
    <property type="entry name" value="Acetyltransf_CG"/>
    <property type="match status" value="1"/>
</dbReference>
<dbReference type="PROSITE" id="PS51729">
    <property type="entry name" value="GNAT_YJDJ"/>
    <property type="match status" value="1"/>
</dbReference>
<sequence>MLIKHTQQGDKGVFYVGEEGAFLAEMAYSQPYPDRMIIEHTEVSETLKGQHVGEQLVETAVQYARTHNLKIVPLCPFAHAVMKRKKEEYADVL</sequence>
<dbReference type="PANTHER" id="PTHR31435:SF10">
    <property type="entry name" value="BSR4717 PROTEIN"/>
    <property type="match status" value="1"/>
</dbReference>
<evidence type="ECO:0000259" key="2">
    <source>
        <dbReference type="PROSITE" id="PS51729"/>
    </source>
</evidence>
<keyword evidence="3" id="KW-0808">Transferase</keyword>
<dbReference type="AlphaFoldDB" id="A0A0E9N0W2"/>
<reference evidence="3 4" key="1">
    <citation type="submission" date="2015-04" db="EMBL/GenBank/DDBJ databases">
        <title>Whole genome shotgun sequence of Flavihumibacter petaseus NBRC 106054.</title>
        <authorList>
            <person name="Miyazawa S."/>
            <person name="Hosoyama A."/>
            <person name="Hashimoto M."/>
            <person name="Noguchi M."/>
            <person name="Tsuchikane K."/>
            <person name="Ohji S."/>
            <person name="Yamazoe A."/>
            <person name="Ichikawa N."/>
            <person name="Kimura A."/>
            <person name="Fujita N."/>
        </authorList>
    </citation>
    <scope>NUCLEOTIDE SEQUENCE [LARGE SCALE GENOMIC DNA]</scope>
    <source>
        <strain evidence="3 4">NBRC 106054</strain>
    </source>
</reference>
<comment type="caution">
    <text evidence="3">The sequence shown here is derived from an EMBL/GenBank/DDBJ whole genome shotgun (WGS) entry which is preliminary data.</text>
</comment>
<dbReference type="EMBL" id="BBWV01000002">
    <property type="protein sequence ID" value="GAO43474.1"/>
    <property type="molecule type" value="Genomic_DNA"/>
</dbReference>
<dbReference type="GO" id="GO:0016747">
    <property type="term" value="F:acyltransferase activity, transferring groups other than amino-acyl groups"/>
    <property type="evidence" value="ECO:0007669"/>
    <property type="project" value="InterPro"/>
</dbReference>
<protein>
    <submittedName>
        <fullName evidence="3">Putative acetyltransferase</fullName>
    </submittedName>
</protein>
<evidence type="ECO:0000259" key="1">
    <source>
        <dbReference type="PROSITE" id="PS51186"/>
    </source>
</evidence>
<name>A0A0E9N0W2_9BACT</name>
<dbReference type="InterPro" id="IPR031165">
    <property type="entry name" value="GNAT_YJDJ"/>
</dbReference>
<dbReference type="Proteomes" id="UP000033121">
    <property type="component" value="Unassembled WGS sequence"/>
</dbReference>
<feature type="domain" description="N-acetyltransferase" evidence="1">
    <location>
        <begin position="1"/>
        <end position="93"/>
    </location>
</feature>
<dbReference type="InterPro" id="IPR045057">
    <property type="entry name" value="Gcn5-rel_NAT"/>
</dbReference>
<keyword evidence="4" id="KW-1185">Reference proteome</keyword>
<dbReference type="InterPro" id="IPR000182">
    <property type="entry name" value="GNAT_dom"/>
</dbReference>